<dbReference type="InterPro" id="IPR016024">
    <property type="entry name" value="ARM-type_fold"/>
</dbReference>
<protein>
    <submittedName>
        <fullName evidence="2">Uncharacterized protein</fullName>
    </submittedName>
</protein>
<name>A0ABQ9WZJ8_9EUKA</name>
<keyword evidence="1" id="KW-0472">Membrane</keyword>
<feature type="transmembrane region" description="Helical" evidence="1">
    <location>
        <begin position="230"/>
        <end position="250"/>
    </location>
</feature>
<dbReference type="SUPFAM" id="SSF48371">
    <property type="entry name" value="ARM repeat"/>
    <property type="match status" value="1"/>
</dbReference>
<gene>
    <name evidence="2" type="ORF">BLNAU_20124</name>
</gene>
<comment type="caution">
    <text evidence="2">The sequence shown here is derived from an EMBL/GenBank/DDBJ whole genome shotgun (WGS) entry which is preliminary data.</text>
</comment>
<reference evidence="2 3" key="1">
    <citation type="journal article" date="2022" name="bioRxiv">
        <title>Genomics of Preaxostyla Flagellates Illuminates Evolutionary Transitions and the Path Towards Mitochondrial Loss.</title>
        <authorList>
            <person name="Novak L.V.F."/>
            <person name="Treitli S.C."/>
            <person name="Pyrih J."/>
            <person name="Halakuc P."/>
            <person name="Pipaliya S.V."/>
            <person name="Vacek V."/>
            <person name="Brzon O."/>
            <person name="Soukal P."/>
            <person name="Eme L."/>
            <person name="Dacks J.B."/>
            <person name="Karnkowska A."/>
            <person name="Elias M."/>
            <person name="Hampl V."/>
        </authorList>
    </citation>
    <scope>NUCLEOTIDE SEQUENCE [LARGE SCALE GENOMIC DNA]</scope>
    <source>
        <strain evidence="2">NAU3</strain>
        <tissue evidence="2">Gut</tissue>
    </source>
</reference>
<dbReference type="EMBL" id="JARBJD010000278">
    <property type="protein sequence ID" value="KAK2944948.1"/>
    <property type="molecule type" value="Genomic_DNA"/>
</dbReference>
<keyword evidence="1" id="KW-0812">Transmembrane</keyword>
<proteinExistence type="predicted"/>
<accession>A0ABQ9WZJ8</accession>
<keyword evidence="3" id="KW-1185">Reference proteome</keyword>
<evidence type="ECO:0000256" key="1">
    <source>
        <dbReference type="SAM" id="Phobius"/>
    </source>
</evidence>
<organism evidence="2 3">
    <name type="scientific">Blattamonas nauphoetae</name>
    <dbReference type="NCBI Taxonomy" id="2049346"/>
    <lineage>
        <taxon>Eukaryota</taxon>
        <taxon>Metamonada</taxon>
        <taxon>Preaxostyla</taxon>
        <taxon>Oxymonadida</taxon>
        <taxon>Blattamonas</taxon>
    </lineage>
</organism>
<evidence type="ECO:0000313" key="2">
    <source>
        <dbReference type="EMBL" id="KAK2944948.1"/>
    </source>
</evidence>
<dbReference type="Proteomes" id="UP001281761">
    <property type="component" value="Unassembled WGS sequence"/>
</dbReference>
<evidence type="ECO:0000313" key="3">
    <source>
        <dbReference type="Proteomes" id="UP001281761"/>
    </source>
</evidence>
<sequence length="273" mass="30095">MGAEKSKIDASTYYQCPDRSRFLDWDEEDLETEDEKAIVFQSLVATLKLQPALDVSLEAKAVKLLESVNPQHIDLADAFLGKLASFSDDSSPDFVQSIVVLISSPSQAITTTAMRILESLSLWCSAQVFYPLVKADLIPQLVTTLNPLSLSFTDAVDIHTSFMRSIRESLWLTSPNGLEHLGIEDESGQLTMEQLIGHEPSGTGMVTDKNQRQFRTVPGFYWTANTSRSMVATLSFSFAATLALLTLLVCGRHCVHRSSVGDDFGFQQSSADF</sequence>
<keyword evidence="1" id="KW-1133">Transmembrane helix</keyword>